<reference evidence="3 4" key="1">
    <citation type="journal article" date="2019" name="Nat. Med.">
        <title>A library of human gut bacterial isolates paired with longitudinal multiomics data enables mechanistic microbiome research.</title>
        <authorList>
            <person name="Poyet M."/>
            <person name="Groussin M."/>
            <person name="Gibbons S.M."/>
            <person name="Avila-Pacheco J."/>
            <person name="Jiang X."/>
            <person name="Kearney S.M."/>
            <person name="Perrotta A.R."/>
            <person name="Berdy B."/>
            <person name="Zhao S."/>
            <person name="Lieberman T.D."/>
            <person name="Swanson P.K."/>
            <person name="Smith M."/>
            <person name="Roesemann S."/>
            <person name="Alexander J.E."/>
            <person name="Rich S.A."/>
            <person name="Livny J."/>
            <person name="Vlamakis H."/>
            <person name="Clish C."/>
            <person name="Bullock K."/>
            <person name="Deik A."/>
            <person name="Scott J."/>
            <person name="Pierce K.A."/>
            <person name="Xavier R.J."/>
            <person name="Alm E.J."/>
        </authorList>
    </citation>
    <scope>NUCLEOTIDE SEQUENCE [LARGE SCALE GENOMIC DNA]</scope>
    <source>
        <strain evidence="3 4">BIOML-A163</strain>
    </source>
</reference>
<feature type="domain" description="Heparan-alpha-glucosaminide N-acetyltransferase catalytic" evidence="2">
    <location>
        <begin position="5"/>
        <end position="151"/>
    </location>
</feature>
<dbReference type="Proteomes" id="UP000323717">
    <property type="component" value="Unassembled WGS sequence"/>
</dbReference>
<feature type="non-terminal residue" evidence="3">
    <location>
        <position position="169"/>
    </location>
</feature>
<evidence type="ECO:0000259" key="2">
    <source>
        <dbReference type="Pfam" id="PF07786"/>
    </source>
</evidence>
<name>A0A5M5C3Y9_BACOV</name>
<sequence>MKSERLLSLDILRGITIVGMILVNNPGTWESIYAPLRHAEWNGLTPTDLVFPFFMFIMGVSMSFALSRFDHHFSRGFIIKLVRRTLILFLLGLFLSWFSLVCTGVEQPFSHIRILGVLQRLALAYFFGSLLIVGVRRPANLAWISGIILAGYSTLLALGHGFELSEQNI</sequence>
<dbReference type="EMBL" id="VWLE01000098">
    <property type="protein sequence ID" value="KAA3952465.1"/>
    <property type="molecule type" value="Genomic_DNA"/>
</dbReference>
<evidence type="ECO:0000313" key="3">
    <source>
        <dbReference type="EMBL" id="KAA3952465.1"/>
    </source>
</evidence>
<protein>
    <submittedName>
        <fullName evidence="3">DUF1624 domain-containing protein</fullName>
    </submittedName>
</protein>
<organism evidence="3 4">
    <name type="scientific">Bacteroides ovatus</name>
    <dbReference type="NCBI Taxonomy" id="28116"/>
    <lineage>
        <taxon>Bacteria</taxon>
        <taxon>Pseudomonadati</taxon>
        <taxon>Bacteroidota</taxon>
        <taxon>Bacteroidia</taxon>
        <taxon>Bacteroidales</taxon>
        <taxon>Bacteroidaceae</taxon>
        <taxon>Bacteroides</taxon>
    </lineage>
</organism>
<dbReference type="PANTHER" id="PTHR31061:SF24">
    <property type="entry name" value="LD22376P"/>
    <property type="match status" value="1"/>
</dbReference>
<gene>
    <name evidence="3" type="ORF">F3D71_09280</name>
</gene>
<feature type="transmembrane region" description="Helical" evidence="1">
    <location>
        <begin position="12"/>
        <end position="29"/>
    </location>
</feature>
<proteinExistence type="predicted"/>
<keyword evidence="1" id="KW-0472">Membrane</keyword>
<dbReference type="PANTHER" id="PTHR31061">
    <property type="entry name" value="LD22376P"/>
    <property type="match status" value="1"/>
</dbReference>
<feature type="transmembrane region" description="Helical" evidence="1">
    <location>
        <begin position="81"/>
        <end position="100"/>
    </location>
</feature>
<dbReference type="Pfam" id="PF07786">
    <property type="entry name" value="HGSNAT_cat"/>
    <property type="match status" value="1"/>
</dbReference>
<comment type="caution">
    <text evidence="3">The sequence shown here is derived from an EMBL/GenBank/DDBJ whole genome shotgun (WGS) entry which is preliminary data.</text>
</comment>
<keyword evidence="1" id="KW-0812">Transmembrane</keyword>
<dbReference type="InterPro" id="IPR012429">
    <property type="entry name" value="HGSNAT_cat"/>
</dbReference>
<accession>A0A5M5C3Y9</accession>
<evidence type="ECO:0000313" key="4">
    <source>
        <dbReference type="Proteomes" id="UP000323717"/>
    </source>
</evidence>
<dbReference type="AlphaFoldDB" id="A0A5M5C3Y9"/>
<evidence type="ECO:0000256" key="1">
    <source>
        <dbReference type="SAM" id="Phobius"/>
    </source>
</evidence>
<keyword evidence="1" id="KW-1133">Transmembrane helix</keyword>
<feature type="transmembrane region" description="Helical" evidence="1">
    <location>
        <begin position="112"/>
        <end position="134"/>
    </location>
</feature>
<feature type="transmembrane region" description="Helical" evidence="1">
    <location>
        <begin position="141"/>
        <end position="162"/>
    </location>
</feature>
<feature type="transmembrane region" description="Helical" evidence="1">
    <location>
        <begin position="49"/>
        <end position="69"/>
    </location>
</feature>